<dbReference type="RefSeq" id="WP_155274727.1">
    <property type="nucleotide sequence ID" value="NZ_CATZRX010000004.1"/>
</dbReference>
<dbReference type="SUPFAM" id="SSF81665">
    <property type="entry name" value="Calcium ATPase, transmembrane domain M"/>
    <property type="match status" value="1"/>
</dbReference>
<feature type="transmembrane region" description="Helical" evidence="1">
    <location>
        <begin position="77"/>
        <end position="98"/>
    </location>
</feature>
<dbReference type="EMBL" id="JABBJH010000006">
    <property type="protein sequence ID" value="NMK38839.1"/>
    <property type="molecule type" value="Genomic_DNA"/>
</dbReference>
<protein>
    <submittedName>
        <fullName evidence="2">Uncharacterized protein</fullName>
    </submittedName>
</protein>
<keyword evidence="1" id="KW-1133">Transmembrane helix</keyword>
<feature type="transmembrane region" description="Helical" evidence="1">
    <location>
        <begin position="161"/>
        <end position="183"/>
    </location>
</feature>
<comment type="caution">
    <text evidence="2">The sequence shown here is derived from an EMBL/GenBank/DDBJ whole genome shotgun (WGS) entry which is preliminary data.</text>
</comment>
<dbReference type="InterPro" id="IPR023298">
    <property type="entry name" value="ATPase_P-typ_TM_dom_sf"/>
</dbReference>
<organism evidence="2 3">
    <name type="scientific">Megasphaera elsdenii</name>
    <dbReference type="NCBI Taxonomy" id="907"/>
    <lineage>
        <taxon>Bacteria</taxon>
        <taxon>Bacillati</taxon>
        <taxon>Bacillota</taxon>
        <taxon>Negativicutes</taxon>
        <taxon>Veillonellales</taxon>
        <taxon>Veillonellaceae</taxon>
        <taxon>Megasphaera</taxon>
    </lineage>
</organism>
<evidence type="ECO:0000313" key="3">
    <source>
        <dbReference type="Proteomes" id="UP000536773"/>
    </source>
</evidence>
<accession>A0A848ESE9</accession>
<keyword evidence="1" id="KW-0472">Membrane</keyword>
<feature type="transmembrane region" description="Helical" evidence="1">
    <location>
        <begin position="104"/>
        <end position="122"/>
    </location>
</feature>
<feature type="transmembrane region" description="Helical" evidence="1">
    <location>
        <begin position="134"/>
        <end position="155"/>
    </location>
</feature>
<evidence type="ECO:0000256" key="1">
    <source>
        <dbReference type="SAM" id="Phobius"/>
    </source>
</evidence>
<name>A0A848ESE9_MEGEL</name>
<feature type="transmembrane region" description="Helical" evidence="1">
    <location>
        <begin position="339"/>
        <end position="361"/>
    </location>
</feature>
<evidence type="ECO:0000313" key="2">
    <source>
        <dbReference type="EMBL" id="NMK38839.1"/>
    </source>
</evidence>
<gene>
    <name evidence="2" type="ORF">HG933_05535</name>
</gene>
<keyword evidence="1" id="KW-0812">Transmembrane</keyword>
<feature type="transmembrane region" description="Helical" evidence="1">
    <location>
        <begin position="43"/>
        <end position="65"/>
    </location>
</feature>
<dbReference type="Proteomes" id="UP000536773">
    <property type="component" value="Unassembled WGS sequence"/>
</dbReference>
<feature type="transmembrane region" description="Helical" evidence="1">
    <location>
        <begin position="21"/>
        <end position="37"/>
    </location>
</feature>
<feature type="transmembrane region" description="Helical" evidence="1">
    <location>
        <begin position="195"/>
        <end position="215"/>
    </location>
</feature>
<reference evidence="2 3" key="1">
    <citation type="submission" date="2020-04" db="EMBL/GenBank/DDBJ databases">
        <authorList>
            <person name="Hitch T.C.A."/>
            <person name="Wylensek D."/>
            <person name="Clavel T."/>
        </authorList>
    </citation>
    <scope>NUCLEOTIDE SEQUENCE [LARGE SCALE GENOMIC DNA]</scope>
    <source>
        <strain evidence="2 3">WCA-386-APC-2A</strain>
    </source>
</reference>
<sequence>MDRQQMTRREWVSAQLTTWQNVLSAIWIFAILMYTFIHGFNPWVIIGGFVGFFIVTAWQMIYMMLAFSLIAGGLCAIFPFLAPVAFIIMIVLFIARIGFILKNWRAVIAGLMVYGLAFVLYFRMDWLNTLYRPIYRGLATIVNTFPHVFFTVVHASLLVRVLALTALAALIAFVFQLLLYWLYRNGYSSSGALNIMGSIPLVIIALVLPFLKAAAGGVVDGGMADGFAHDGAFAHDGVVSHEGLVKAPSGYHHVNGYTRIAPDGHTEYVHDYIRSNPDGILENNLSYHGNHPVVEGTYQALPGEAAHVPASTGHSLYVMLAGGMKSGWRVVANIGRHTLITLFLVYTAVFLVTSVVVYTVYR</sequence>
<dbReference type="AlphaFoldDB" id="A0A848ESE9"/>
<proteinExistence type="predicted"/>